<protein>
    <submittedName>
        <fullName evidence="11">Unannotated protein</fullName>
    </submittedName>
</protein>
<evidence type="ECO:0000259" key="9">
    <source>
        <dbReference type="PROSITE" id="PS51371"/>
    </source>
</evidence>
<comment type="subcellular location">
    <subcellularLocation>
        <location evidence="1">Cell membrane</location>
        <topology evidence="1">Multi-pass membrane protein</topology>
    </subcellularLocation>
</comment>
<dbReference type="InterPro" id="IPR036318">
    <property type="entry name" value="FAD-bd_PCMH-like_sf"/>
</dbReference>
<feature type="transmembrane region" description="Helical" evidence="8">
    <location>
        <begin position="131"/>
        <end position="150"/>
    </location>
</feature>
<keyword evidence="4" id="KW-0677">Repeat</keyword>
<feature type="transmembrane region" description="Helical" evidence="8">
    <location>
        <begin position="48"/>
        <end position="75"/>
    </location>
</feature>
<evidence type="ECO:0000256" key="7">
    <source>
        <dbReference type="ARBA" id="ARBA00023136"/>
    </source>
</evidence>
<organism evidence="11">
    <name type="scientific">freshwater metagenome</name>
    <dbReference type="NCBI Taxonomy" id="449393"/>
    <lineage>
        <taxon>unclassified sequences</taxon>
        <taxon>metagenomes</taxon>
        <taxon>ecological metagenomes</taxon>
    </lineage>
</organism>
<dbReference type="SMART" id="SM01091">
    <property type="entry name" value="CorC_HlyC"/>
    <property type="match status" value="1"/>
</dbReference>
<dbReference type="Gene3D" id="3.30.465.10">
    <property type="match status" value="1"/>
</dbReference>
<dbReference type="Pfam" id="PF01595">
    <property type="entry name" value="CNNM"/>
    <property type="match status" value="1"/>
</dbReference>
<name>A0A6J6GLJ0_9ZZZZ</name>
<evidence type="ECO:0000313" key="11">
    <source>
        <dbReference type="EMBL" id="CAB4600593.1"/>
    </source>
</evidence>
<feature type="transmembrane region" description="Helical" evidence="8">
    <location>
        <begin position="95"/>
        <end position="119"/>
    </location>
</feature>
<keyword evidence="3 8" id="KW-0812">Transmembrane</keyword>
<reference evidence="11" key="1">
    <citation type="submission" date="2020-05" db="EMBL/GenBank/DDBJ databases">
        <authorList>
            <person name="Chiriac C."/>
            <person name="Salcher M."/>
            <person name="Ghai R."/>
            <person name="Kavagutti S V."/>
        </authorList>
    </citation>
    <scope>NUCLEOTIDE SEQUENCE</scope>
</reference>
<evidence type="ECO:0000256" key="2">
    <source>
        <dbReference type="ARBA" id="ARBA00022475"/>
    </source>
</evidence>
<dbReference type="InterPro" id="IPR051676">
    <property type="entry name" value="UPF0053_domain"/>
</dbReference>
<dbReference type="Pfam" id="PF00571">
    <property type="entry name" value="CBS"/>
    <property type="match status" value="1"/>
</dbReference>
<dbReference type="InterPro" id="IPR005170">
    <property type="entry name" value="Transptr-assoc_dom"/>
</dbReference>
<evidence type="ECO:0000256" key="6">
    <source>
        <dbReference type="ARBA" id="ARBA00023122"/>
    </source>
</evidence>
<dbReference type="InterPro" id="IPR002550">
    <property type="entry name" value="CNNM"/>
</dbReference>
<evidence type="ECO:0000256" key="3">
    <source>
        <dbReference type="ARBA" id="ARBA00022692"/>
    </source>
</evidence>
<dbReference type="InterPro" id="IPR016169">
    <property type="entry name" value="FAD-bd_PCMH_sub2"/>
</dbReference>
<feature type="transmembrane region" description="Helical" evidence="8">
    <location>
        <begin position="6"/>
        <end position="27"/>
    </location>
</feature>
<dbReference type="GO" id="GO:0005886">
    <property type="term" value="C:plasma membrane"/>
    <property type="evidence" value="ECO:0007669"/>
    <property type="project" value="UniProtKB-SubCell"/>
</dbReference>
<evidence type="ECO:0000256" key="8">
    <source>
        <dbReference type="SAM" id="Phobius"/>
    </source>
</evidence>
<keyword evidence="6" id="KW-0129">CBS domain</keyword>
<dbReference type="SMART" id="SM00116">
    <property type="entry name" value="CBS"/>
    <property type="match status" value="2"/>
</dbReference>
<keyword evidence="5 8" id="KW-1133">Transmembrane helix</keyword>
<dbReference type="AlphaFoldDB" id="A0A6J6GLJ0"/>
<dbReference type="InterPro" id="IPR044751">
    <property type="entry name" value="Ion_transp-like_CBS"/>
</dbReference>
<dbReference type="SUPFAM" id="SSF54631">
    <property type="entry name" value="CBS-domain pair"/>
    <property type="match status" value="1"/>
</dbReference>
<dbReference type="GO" id="GO:0050660">
    <property type="term" value="F:flavin adenine dinucleotide binding"/>
    <property type="evidence" value="ECO:0007669"/>
    <property type="project" value="InterPro"/>
</dbReference>
<feature type="domain" description="CNNM transmembrane" evidence="10">
    <location>
        <begin position="1"/>
        <end position="198"/>
    </location>
</feature>
<dbReference type="PANTHER" id="PTHR43099:SF6">
    <property type="entry name" value="UPF0053 PROTEIN RV1842C"/>
    <property type="match status" value="1"/>
</dbReference>
<sequence length="447" mass="47991">MLSLLAVAFLIIACAFFVAAEFALVAVDRSRVDRAADQGGRRARMARNLLTHLSFHLSGAQLGITVTSLLIGILARPAIAHLLEPLLEPLVGSAAVAGVSLLLALVIATVVQMVIGELIPKGLAIANPETTTFLLAPVIHVYGLIFGPIIRVLNGAANAAVRLLGVEPTEELSQVRTLAELQILVRSSLAEGTLDESATRLISRSIRFESKVAEDALIPRTSIVGLAKDESVARLVELSVETGHSRLIVHDGDLDHVLGIVHVQAVHRVPYAERATKAVSELMRPVLAVPESRGLDDVLVDLRRANSHMAVVVDEYGGTAGIITIEDVLEEIVGDIGDEHDPMQEPALRPGRTGEWLLEGTLHPDEVMEQTELVIPEGEYETLAGFVLDRLGHIPFVGEAVELDGWRFIVVSMEKRRIAEVRVLAPIGRQRHGDGGRSDDGTGGAHS</sequence>
<gene>
    <name evidence="11" type="ORF">UFOPK1835_00365</name>
</gene>
<dbReference type="PANTHER" id="PTHR43099">
    <property type="entry name" value="UPF0053 PROTEIN YRKA"/>
    <property type="match status" value="1"/>
</dbReference>
<dbReference type="EMBL" id="CAEZUP010000009">
    <property type="protein sequence ID" value="CAB4600593.1"/>
    <property type="molecule type" value="Genomic_DNA"/>
</dbReference>
<evidence type="ECO:0000256" key="4">
    <source>
        <dbReference type="ARBA" id="ARBA00022737"/>
    </source>
</evidence>
<dbReference type="SUPFAM" id="SSF56176">
    <property type="entry name" value="FAD-binding/transporter-associated domain-like"/>
    <property type="match status" value="1"/>
</dbReference>
<accession>A0A6J6GLJ0</accession>
<feature type="domain" description="CBS" evidence="9">
    <location>
        <begin position="282"/>
        <end position="339"/>
    </location>
</feature>
<evidence type="ECO:0000256" key="5">
    <source>
        <dbReference type="ARBA" id="ARBA00022989"/>
    </source>
</evidence>
<dbReference type="Gene3D" id="3.10.580.10">
    <property type="entry name" value="CBS-domain"/>
    <property type="match status" value="1"/>
</dbReference>
<dbReference type="PROSITE" id="PS51371">
    <property type="entry name" value="CBS"/>
    <property type="match status" value="1"/>
</dbReference>
<proteinExistence type="predicted"/>
<keyword evidence="7 8" id="KW-0472">Membrane</keyword>
<dbReference type="CDD" id="cd04590">
    <property type="entry name" value="CBS_pair_CorC_HlyC_assoc"/>
    <property type="match status" value="1"/>
</dbReference>
<evidence type="ECO:0000259" key="10">
    <source>
        <dbReference type="PROSITE" id="PS51846"/>
    </source>
</evidence>
<dbReference type="Pfam" id="PF03471">
    <property type="entry name" value="CorC_HlyC"/>
    <property type="match status" value="1"/>
</dbReference>
<evidence type="ECO:0000256" key="1">
    <source>
        <dbReference type="ARBA" id="ARBA00004651"/>
    </source>
</evidence>
<dbReference type="InterPro" id="IPR000644">
    <property type="entry name" value="CBS_dom"/>
</dbReference>
<keyword evidence="2" id="KW-1003">Cell membrane</keyword>
<dbReference type="PROSITE" id="PS51846">
    <property type="entry name" value="CNNM"/>
    <property type="match status" value="1"/>
</dbReference>
<dbReference type="InterPro" id="IPR046342">
    <property type="entry name" value="CBS_dom_sf"/>
</dbReference>